<dbReference type="EMBL" id="JXCQ01000027">
    <property type="protein sequence ID" value="KIR21406.1"/>
    <property type="molecule type" value="Genomic_DNA"/>
</dbReference>
<comment type="caution">
    <text evidence="1">The sequence shown here is derived from an EMBL/GenBank/DDBJ whole genome shotgun (WGS) entry which is preliminary data.</text>
</comment>
<dbReference type="AlphaFoldDB" id="A0A0D0TD00"/>
<gene>
    <name evidence="1" type="ORF">PFLU3_32270</name>
</gene>
<evidence type="ECO:0000313" key="2">
    <source>
        <dbReference type="Proteomes" id="UP000032210"/>
    </source>
</evidence>
<organism evidence="1 2">
    <name type="scientific">Pseudomonas fluorescens</name>
    <dbReference type="NCBI Taxonomy" id="294"/>
    <lineage>
        <taxon>Bacteria</taxon>
        <taxon>Pseudomonadati</taxon>
        <taxon>Pseudomonadota</taxon>
        <taxon>Gammaproteobacteria</taxon>
        <taxon>Pseudomonadales</taxon>
        <taxon>Pseudomonadaceae</taxon>
        <taxon>Pseudomonas</taxon>
    </lineage>
</organism>
<dbReference type="Proteomes" id="UP000032210">
    <property type="component" value="Unassembled WGS sequence"/>
</dbReference>
<sequence length="66" mass="7017">MLSATNSALGDFSALERRDGFAATLSELGVQPSVFVPDTDHAPFEAGKQAMDALMSIGIYITLAWL</sequence>
<proteinExistence type="predicted"/>
<dbReference type="PATRIC" id="fig|294.125.peg.3310"/>
<evidence type="ECO:0000313" key="1">
    <source>
        <dbReference type="EMBL" id="KIR21406.1"/>
    </source>
</evidence>
<protein>
    <recommendedName>
        <fullName evidence="3">LacI family transcriptional regulator</fullName>
    </recommendedName>
</protein>
<reference evidence="1 2" key="1">
    <citation type="submission" date="2015-01" db="EMBL/GenBank/DDBJ databases">
        <title>Genome sequence of the beneficial rhizobacterium Pseudomonas fluorescens 2-79.</title>
        <authorList>
            <person name="Thuermer A."/>
            <person name="Daniel R."/>
        </authorList>
    </citation>
    <scope>NUCLEOTIDE SEQUENCE [LARGE SCALE GENOMIC DNA]</scope>
    <source>
        <strain evidence="1 2">2-79</strain>
    </source>
</reference>
<accession>A0A0D0TD00</accession>
<evidence type="ECO:0008006" key="3">
    <source>
        <dbReference type="Google" id="ProtNLM"/>
    </source>
</evidence>
<name>A0A0D0TD00_PSEFL</name>